<dbReference type="PROSITE" id="PS00713">
    <property type="entry name" value="NA_DICARBOXYL_SYMP_1"/>
    <property type="match status" value="1"/>
</dbReference>
<evidence type="ECO:0000256" key="3">
    <source>
        <dbReference type="ARBA" id="ARBA00022692"/>
    </source>
</evidence>
<evidence type="ECO:0000313" key="12">
    <source>
        <dbReference type="Ensembl" id="ENSPMEP00000013620.1"/>
    </source>
</evidence>
<organism evidence="12 13">
    <name type="scientific">Poecilia mexicana</name>
    <dbReference type="NCBI Taxonomy" id="48701"/>
    <lineage>
        <taxon>Eukaryota</taxon>
        <taxon>Metazoa</taxon>
        <taxon>Chordata</taxon>
        <taxon>Craniata</taxon>
        <taxon>Vertebrata</taxon>
        <taxon>Euteleostomi</taxon>
        <taxon>Actinopterygii</taxon>
        <taxon>Neopterygii</taxon>
        <taxon>Teleostei</taxon>
        <taxon>Neoteleostei</taxon>
        <taxon>Acanthomorphata</taxon>
        <taxon>Ovalentaria</taxon>
        <taxon>Atherinomorphae</taxon>
        <taxon>Cyprinodontiformes</taxon>
        <taxon>Poeciliidae</taxon>
        <taxon>Poeciliinae</taxon>
        <taxon>Poecilia</taxon>
    </lineage>
</organism>
<keyword evidence="5 11" id="KW-1133">Transmembrane helix</keyword>
<dbReference type="InterPro" id="IPR001991">
    <property type="entry name" value="Na-dicarboxylate_symporter"/>
</dbReference>
<comment type="subcellular location">
    <subcellularLocation>
        <location evidence="1 11">Membrane</location>
        <topology evidence="1 11">Multi-pass membrane protein</topology>
    </subcellularLocation>
</comment>
<dbReference type="Gene3D" id="1.10.3860.10">
    <property type="entry name" value="Sodium:dicarboxylate symporter"/>
    <property type="match status" value="1"/>
</dbReference>
<evidence type="ECO:0000256" key="6">
    <source>
        <dbReference type="ARBA" id="ARBA00023136"/>
    </source>
</evidence>
<comment type="catalytic activity">
    <reaction evidence="9">
        <text>K(+)(in) + L-aspartate(out) + 3 Na(+)(out) + H(+)(out) = K(+)(out) + L-aspartate(in) + 3 Na(+)(in) + H(+)(in)</text>
        <dbReference type="Rhea" id="RHEA:70851"/>
        <dbReference type="ChEBI" id="CHEBI:15378"/>
        <dbReference type="ChEBI" id="CHEBI:29101"/>
        <dbReference type="ChEBI" id="CHEBI:29103"/>
        <dbReference type="ChEBI" id="CHEBI:29991"/>
    </reaction>
</comment>
<comment type="catalytic activity">
    <reaction evidence="8">
        <text>K(+)(in) + L-glutamate(out) + 3 Na(+)(out) + H(+)(out) = K(+)(out) + L-glutamate(in) + 3 Na(+)(in) + H(+)(in)</text>
        <dbReference type="Rhea" id="RHEA:70699"/>
        <dbReference type="ChEBI" id="CHEBI:15378"/>
        <dbReference type="ChEBI" id="CHEBI:29101"/>
        <dbReference type="ChEBI" id="CHEBI:29103"/>
        <dbReference type="ChEBI" id="CHEBI:29985"/>
    </reaction>
</comment>
<evidence type="ECO:0000256" key="9">
    <source>
        <dbReference type="ARBA" id="ARBA00048715"/>
    </source>
</evidence>
<dbReference type="PRINTS" id="PR00173">
    <property type="entry name" value="EDTRNSPORT"/>
</dbReference>
<dbReference type="InterPro" id="IPR036458">
    <property type="entry name" value="Na:dicarbo_symporter_sf"/>
</dbReference>
<comment type="similarity">
    <text evidence="11">Belongs to the dicarboxylate/amino acid:cation symporter (DAACS) (TC 2.A.23) family.</text>
</comment>
<dbReference type="InterPro" id="IPR018107">
    <property type="entry name" value="Na-dicarboxylate_symporter_CS"/>
</dbReference>
<evidence type="ECO:0000256" key="4">
    <source>
        <dbReference type="ARBA" id="ARBA00022847"/>
    </source>
</evidence>
<name>A0A3B3XF76_9TELE</name>
<keyword evidence="2 11" id="KW-0813">Transport</keyword>
<dbReference type="InterPro" id="IPR050746">
    <property type="entry name" value="DAACS"/>
</dbReference>
<feature type="transmembrane region" description="Helical" evidence="11">
    <location>
        <begin position="63"/>
        <end position="82"/>
    </location>
</feature>
<accession>A0A3B3XF76</accession>
<evidence type="ECO:0000313" key="13">
    <source>
        <dbReference type="Proteomes" id="UP000261480"/>
    </source>
</evidence>
<dbReference type="AlphaFoldDB" id="A0A3B3XF76"/>
<evidence type="ECO:0000256" key="10">
    <source>
        <dbReference type="ARBA" id="ARBA00049118"/>
    </source>
</evidence>
<sequence length="562" mass="61711">MNEKPPNSASLFLNEDAEKPTLPDKVDLRRRFRRAMEKRAGSMRQRIGSISKKSLKGFFRRNLFVLFTVASVVLGVILGFALRPHNLSMREIKYFSFPGELLMRMLKMLVLPLIVSSLVTGISSLDRRASGKMGVRAVVYYMVTTLIAVFIGIVIVMIIRPGKGSRDSPAVKSGNIESIQATDAFLDLIRNMFPPNLVEACFIQHKTVYKKTVSTRNVTVTLNLTDLLNITDSPLSENLTRVQRTIQETVEETVPVSGSSAGVNALGLVVFSMCFGLVIGNMKEQGHALKEFFDCLNEAIMRLVAVIIWYAPVGILFLIAGKIVEMKDLAEVGGQLGMYTVSVIVGLLVHGLFVLPLLYFLVTRRNPYSFIGGLLQALITALGTSSSSATLPITFRCLEENNHVDKRVTRFVLPVGATINMDGTALYEAVAAIFIAQVNDMDLNFGQILTISITATAASIGAAGIPQAGLVTMVIVLTSVGLPTEDITLIIAVDWFLDRLRTTTNVLGDSLGAGIVEYLSREELQNQDADLRNSVIEENEKPYQLICQDNDTLNHLNNETTM</sequence>
<dbReference type="Proteomes" id="UP000261480">
    <property type="component" value="Unplaced"/>
</dbReference>
<feature type="transmembrane region" description="Helical" evidence="11">
    <location>
        <begin position="137"/>
        <end position="159"/>
    </location>
</feature>
<feature type="transmembrane region" description="Helical" evidence="11">
    <location>
        <begin position="303"/>
        <end position="324"/>
    </location>
</feature>
<dbReference type="RefSeq" id="XP_014862439.1">
    <property type="nucleotide sequence ID" value="XM_015006953.1"/>
</dbReference>
<keyword evidence="7" id="KW-0325">Glycoprotein</keyword>
<proteinExistence type="inferred from homology"/>
<evidence type="ECO:0000256" key="8">
    <source>
        <dbReference type="ARBA" id="ARBA00047601"/>
    </source>
</evidence>
<evidence type="ECO:0000256" key="2">
    <source>
        <dbReference type="ARBA" id="ARBA00022448"/>
    </source>
</evidence>
<evidence type="ECO:0000256" key="1">
    <source>
        <dbReference type="ARBA" id="ARBA00004141"/>
    </source>
</evidence>
<evidence type="ECO:0000256" key="5">
    <source>
        <dbReference type="ARBA" id="ARBA00022989"/>
    </source>
</evidence>
<feature type="transmembrane region" description="Helical" evidence="11">
    <location>
        <begin position="336"/>
        <end position="362"/>
    </location>
</feature>
<reference evidence="12" key="2">
    <citation type="submission" date="2025-09" db="UniProtKB">
        <authorList>
            <consortium name="Ensembl"/>
        </authorList>
    </citation>
    <scope>IDENTIFICATION</scope>
</reference>
<dbReference type="PANTHER" id="PTHR11958:SF67">
    <property type="entry name" value="EXCITATORY AMINO ACID TRANSPORTER 4"/>
    <property type="match status" value="1"/>
</dbReference>
<keyword evidence="3 11" id="KW-0812">Transmembrane</keyword>
<dbReference type="GeneID" id="106929729"/>
<dbReference type="STRING" id="48701.ENSPMEP00000013620"/>
<dbReference type="GO" id="GO:0015175">
    <property type="term" value="F:neutral L-amino acid transmembrane transporter activity"/>
    <property type="evidence" value="ECO:0007669"/>
    <property type="project" value="TreeGrafter"/>
</dbReference>
<dbReference type="GO" id="GO:0005313">
    <property type="term" value="F:L-glutamate transmembrane transporter activity"/>
    <property type="evidence" value="ECO:0007669"/>
    <property type="project" value="TreeGrafter"/>
</dbReference>
<keyword evidence="13" id="KW-1185">Reference proteome</keyword>
<keyword evidence="4 11" id="KW-0769">Symport</keyword>
<dbReference type="PROSITE" id="PS00714">
    <property type="entry name" value="NA_DICARBOXYL_SYMP_2"/>
    <property type="match status" value="1"/>
</dbReference>
<dbReference type="Pfam" id="PF00375">
    <property type="entry name" value="SDF"/>
    <property type="match status" value="1"/>
</dbReference>
<protein>
    <recommendedName>
        <fullName evidence="11">Amino acid transporter</fullName>
    </recommendedName>
</protein>
<keyword evidence="6 11" id="KW-0472">Membrane</keyword>
<dbReference type="GO" id="GO:0005886">
    <property type="term" value="C:plasma membrane"/>
    <property type="evidence" value="ECO:0007669"/>
    <property type="project" value="TreeGrafter"/>
</dbReference>
<dbReference type="GO" id="GO:0015501">
    <property type="term" value="F:glutamate:sodium symporter activity"/>
    <property type="evidence" value="ECO:0007669"/>
    <property type="project" value="TreeGrafter"/>
</dbReference>
<dbReference type="CTD" id="6511"/>
<dbReference type="PANTHER" id="PTHR11958">
    <property type="entry name" value="SODIUM/DICARBOXYLATE SYMPORTER-RELATED"/>
    <property type="match status" value="1"/>
</dbReference>
<reference evidence="12" key="1">
    <citation type="submission" date="2025-08" db="UniProtKB">
        <authorList>
            <consortium name="Ensembl"/>
        </authorList>
    </citation>
    <scope>IDENTIFICATION</scope>
</reference>
<feature type="transmembrane region" description="Helical" evidence="11">
    <location>
        <begin position="261"/>
        <end position="282"/>
    </location>
</feature>
<dbReference type="Ensembl" id="ENSPMET00000021370.1">
    <property type="protein sequence ID" value="ENSPMEP00000013620.1"/>
    <property type="gene ID" value="ENSPMEG00000016001.1"/>
</dbReference>
<evidence type="ECO:0000256" key="11">
    <source>
        <dbReference type="RuleBase" id="RU361216"/>
    </source>
</evidence>
<evidence type="ECO:0000256" key="7">
    <source>
        <dbReference type="ARBA" id="ARBA00023180"/>
    </source>
</evidence>
<dbReference type="FunFam" id="1.10.3860.10:FF:000002">
    <property type="entry name" value="Amino acid transporter"/>
    <property type="match status" value="1"/>
</dbReference>
<feature type="transmembrane region" description="Helical" evidence="11">
    <location>
        <begin position="102"/>
        <end position="125"/>
    </location>
</feature>
<comment type="catalytic activity">
    <reaction evidence="10">
        <text>D-aspartate(out) + K(+)(in) + 3 Na(+)(out) + H(+)(out) = D-aspartate(in) + K(+)(out) + 3 Na(+)(in) + H(+)(in)</text>
        <dbReference type="Rhea" id="RHEA:71379"/>
        <dbReference type="ChEBI" id="CHEBI:15378"/>
        <dbReference type="ChEBI" id="CHEBI:29101"/>
        <dbReference type="ChEBI" id="CHEBI:29103"/>
        <dbReference type="ChEBI" id="CHEBI:29990"/>
    </reaction>
</comment>
<dbReference type="SUPFAM" id="SSF118215">
    <property type="entry name" value="Proton glutamate symport protein"/>
    <property type="match status" value="1"/>
</dbReference>